<proteinExistence type="predicted"/>
<evidence type="ECO:0000259" key="5">
    <source>
        <dbReference type="PROSITE" id="PS51464"/>
    </source>
</evidence>
<dbReference type="CDD" id="cd05013">
    <property type="entry name" value="SIS_RpiR"/>
    <property type="match status" value="1"/>
</dbReference>
<dbReference type="InterPro" id="IPR009057">
    <property type="entry name" value="Homeodomain-like_sf"/>
</dbReference>
<feature type="domain" description="SIS" evidence="5">
    <location>
        <begin position="108"/>
        <end position="246"/>
    </location>
</feature>
<evidence type="ECO:0000259" key="4">
    <source>
        <dbReference type="PROSITE" id="PS51071"/>
    </source>
</evidence>
<dbReference type="PROSITE" id="PS51071">
    <property type="entry name" value="HTH_RPIR"/>
    <property type="match status" value="1"/>
</dbReference>
<reference evidence="7" key="1">
    <citation type="journal article" date="2019" name="Int. J. Syst. Evol. Microbiol.">
        <title>The Global Catalogue of Microorganisms (GCM) 10K type strain sequencing project: providing services to taxonomists for standard genome sequencing and annotation.</title>
        <authorList>
            <consortium name="The Broad Institute Genomics Platform"/>
            <consortium name="The Broad Institute Genome Sequencing Center for Infectious Disease"/>
            <person name="Wu L."/>
            <person name="Ma J."/>
        </authorList>
    </citation>
    <scope>NUCLEOTIDE SEQUENCE [LARGE SCALE GENOMIC DNA]</scope>
    <source>
        <strain evidence="7">CCUG 63287</strain>
    </source>
</reference>
<dbReference type="PANTHER" id="PTHR30514:SF1">
    <property type="entry name" value="HTH-TYPE TRANSCRIPTIONAL REGULATOR HEXR-RELATED"/>
    <property type="match status" value="1"/>
</dbReference>
<evidence type="ECO:0000256" key="2">
    <source>
        <dbReference type="ARBA" id="ARBA00023125"/>
    </source>
</evidence>
<keyword evidence="2" id="KW-0238">DNA-binding</keyword>
<sequence>MISFIAEKVQKLNELEHLAFDFILQHTDEAQAMSVRELSEKVHVSTATVMRMTKKLGFSGWSELCFYLKNKEEELQDLPVSYHENLLQLNIFLKNISEKDYAKRLEQAISLVKRAQRHVFIGVGTSGSLAVYGAGYFVNSGLESYAITDLHQSMRGKSADGSLIIVLSVSGETELLIKSLLVLKSEGAKIISITNHEDTTISKLSDINLSYNFQDRYSDYDIQENLTSQLPVVALIEMLAQEGVKK</sequence>
<dbReference type="SUPFAM" id="SSF53697">
    <property type="entry name" value="SIS domain"/>
    <property type="match status" value="1"/>
</dbReference>
<comment type="caution">
    <text evidence="6">The sequence shown here is derived from an EMBL/GenBank/DDBJ whole genome shotgun (WGS) entry which is preliminary data.</text>
</comment>
<dbReference type="InterPro" id="IPR035472">
    <property type="entry name" value="RpiR-like_SIS"/>
</dbReference>
<dbReference type="InterPro" id="IPR046348">
    <property type="entry name" value="SIS_dom_sf"/>
</dbReference>
<keyword evidence="7" id="KW-1185">Reference proteome</keyword>
<dbReference type="InterPro" id="IPR047640">
    <property type="entry name" value="RpiR-like"/>
</dbReference>
<dbReference type="EMBL" id="JBHSGD010000005">
    <property type="protein sequence ID" value="MFC4652829.1"/>
    <property type="molecule type" value="Genomic_DNA"/>
</dbReference>
<dbReference type="Proteomes" id="UP001595987">
    <property type="component" value="Unassembled WGS sequence"/>
</dbReference>
<gene>
    <name evidence="6" type="ORF">ACFO26_07885</name>
</gene>
<dbReference type="RefSeq" id="WP_213533133.1">
    <property type="nucleotide sequence ID" value="NZ_BOVQ01000001.1"/>
</dbReference>
<dbReference type="InterPro" id="IPR000281">
    <property type="entry name" value="HTH_RpiR"/>
</dbReference>
<organism evidence="6 7">
    <name type="scientific">Lactococcus nasutitermitis</name>
    <dbReference type="NCBI Taxonomy" id="1652957"/>
    <lineage>
        <taxon>Bacteria</taxon>
        <taxon>Bacillati</taxon>
        <taxon>Bacillota</taxon>
        <taxon>Bacilli</taxon>
        <taxon>Lactobacillales</taxon>
        <taxon>Streptococcaceae</taxon>
        <taxon>Lactococcus</taxon>
    </lineage>
</organism>
<dbReference type="Gene3D" id="1.10.10.10">
    <property type="entry name" value="Winged helix-like DNA-binding domain superfamily/Winged helix DNA-binding domain"/>
    <property type="match status" value="1"/>
</dbReference>
<dbReference type="Pfam" id="PF01380">
    <property type="entry name" value="SIS"/>
    <property type="match status" value="1"/>
</dbReference>
<evidence type="ECO:0000256" key="3">
    <source>
        <dbReference type="ARBA" id="ARBA00023163"/>
    </source>
</evidence>
<dbReference type="InterPro" id="IPR036388">
    <property type="entry name" value="WH-like_DNA-bd_sf"/>
</dbReference>
<keyword evidence="3" id="KW-0804">Transcription</keyword>
<evidence type="ECO:0000256" key="1">
    <source>
        <dbReference type="ARBA" id="ARBA00023015"/>
    </source>
</evidence>
<dbReference type="Pfam" id="PF01418">
    <property type="entry name" value="HTH_6"/>
    <property type="match status" value="1"/>
</dbReference>
<dbReference type="PANTHER" id="PTHR30514">
    <property type="entry name" value="GLUCOKINASE"/>
    <property type="match status" value="1"/>
</dbReference>
<evidence type="ECO:0000313" key="6">
    <source>
        <dbReference type="EMBL" id="MFC4652829.1"/>
    </source>
</evidence>
<evidence type="ECO:0000313" key="7">
    <source>
        <dbReference type="Proteomes" id="UP001595987"/>
    </source>
</evidence>
<dbReference type="SUPFAM" id="SSF46689">
    <property type="entry name" value="Homeodomain-like"/>
    <property type="match status" value="1"/>
</dbReference>
<protein>
    <submittedName>
        <fullName evidence="6">MurR/RpiR family transcriptional regulator</fullName>
    </submittedName>
</protein>
<keyword evidence="1" id="KW-0805">Transcription regulation</keyword>
<accession>A0ABV9JDR8</accession>
<dbReference type="InterPro" id="IPR001347">
    <property type="entry name" value="SIS_dom"/>
</dbReference>
<dbReference type="Gene3D" id="3.40.50.10490">
    <property type="entry name" value="Glucose-6-phosphate isomerase like protein, domain 1"/>
    <property type="match status" value="1"/>
</dbReference>
<feature type="domain" description="HTH rpiR-type" evidence="4">
    <location>
        <begin position="1"/>
        <end position="75"/>
    </location>
</feature>
<dbReference type="PROSITE" id="PS51464">
    <property type="entry name" value="SIS"/>
    <property type="match status" value="1"/>
</dbReference>
<name>A0ABV9JDR8_9LACT</name>